<dbReference type="Proteomes" id="UP000004810">
    <property type="component" value="Unassembled WGS sequence"/>
</dbReference>
<organism evidence="1 3">
    <name type="scientific">Wuchereria bancrofti</name>
    <dbReference type="NCBI Taxonomy" id="6293"/>
    <lineage>
        <taxon>Eukaryota</taxon>
        <taxon>Metazoa</taxon>
        <taxon>Ecdysozoa</taxon>
        <taxon>Nematoda</taxon>
        <taxon>Chromadorea</taxon>
        <taxon>Rhabditida</taxon>
        <taxon>Spirurina</taxon>
        <taxon>Spiruromorpha</taxon>
        <taxon>Filarioidea</taxon>
        <taxon>Onchocercidae</taxon>
        <taxon>Wuchereria</taxon>
    </lineage>
</organism>
<dbReference type="OrthoDB" id="10558899at2759"/>
<sequence length="105" mass="12209">MNQKRFAITTNNSCVDDRQTNTLCDRYSSRQQLFTPVSRINFSEKFRLNLHDNPSISNSQGVFTCNNISRSIPAERPRVETAHPYHVTDFSHFQENNLLDYQAGR</sequence>
<accession>J9E4D4</accession>
<dbReference type="EMBL" id="UYWW01013332">
    <property type="protein sequence ID" value="VDM23335.1"/>
    <property type="molecule type" value="Genomic_DNA"/>
</dbReference>
<keyword evidence="4" id="KW-1185">Reference proteome</keyword>
<dbReference type="AlphaFoldDB" id="J9E4D4"/>
<reference evidence="1" key="1">
    <citation type="submission" date="2012-08" db="EMBL/GenBank/DDBJ databases">
        <title>The Genome Sequence of Wuchereria bancrofti.</title>
        <authorList>
            <consortium name="The Broad Institute Genome Sequencing Platform"/>
            <consortium name="Broad Institute Genome Sequencing Center for Infectious Disease"/>
            <person name="Nutman T.B."/>
            <person name="Fink D.L."/>
            <person name="Russ C."/>
            <person name="Young S."/>
            <person name="Zeng Q."/>
            <person name="Koehrsen M."/>
            <person name="Alvarado L."/>
            <person name="Berlin A."/>
            <person name="Borenstein D."/>
            <person name="Chapman S.B."/>
            <person name="Chen Z."/>
            <person name="Engels R."/>
            <person name="Freedman E."/>
            <person name="Gellesch M."/>
            <person name="Goldberg J."/>
            <person name="Griggs A."/>
            <person name="Gujja S."/>
            <person name="Heilman E.R."/>
            <person name="Heiman D."/>
            <person name="Hepburn T."/>
            <person name="Howarth C."/>
            <person name="Jen D."/>
            <person name="Larson L."/>
            <person name="Lewis B."/>
            <person name="Mehta T."/>
            <person name="Park D."/>
            <person name="Pearson M."/>
            <person name="Richards J."/>
            <person name="Roberts A."/>
            <person name="Saif S."/>
            <person name="Shea T."/>
            <person name="Shenoy N."/>
            <person name="Sisk P."/>
            <person name="Stolte C."/>
            <person name="Sykes S."/>
            <person name="Walk T."/>
            <person name="White J."/>
            <person name="Yandava C."/>
            <person name="Haas B."/>
            <person name="Henn M.R."/>
            <person name="Nusbaum C."/>
            <person name="Birren B."/>
        </authorList>
    </citation>
    <scope>NUCLEOTIDE SEQUENCE</scope>
</reference>
<evidence type="ECO:0000313" key="4">
    <source>
        <dbReference type="Proteomes" id="UP000270924"/>
    </source>
</evidence>
<protein>
    <submittedName>
        <fullName evidence="1">Uncharacterized protein</fullName>
    </submittedName>
</protein>
<evidence type="ECO:0000313" key="2">
    <source>
        <dbReference type="EMBL" id="VDM23335.1"/>
    </source>
</evidence>
<reference evidence="2 4" key="3">
    <citation type="submission" date="2018-11" db="EMBL/GenBank/DDBJ databases">
        <authorList>
            <consortium name="Pathogen Informatics"/>
        </authorList>
    </citation>
    <scope>NUCLEOTIDE SEQUENCE [LARGE SCALE GENOMIC DNA]</scope>
</reference>
<dbReference type="InParanoid" id="J9E4D4"/>
<dbReference type="Proteomes" id="UP000270924">
    <property type="component" value="Unassembled WGS sequence"/>
</dbReference>
<proteinExistence type="predicted"/>
<name>J9E4D4_WUCBA</name>
<dbReference type="EMBL" id="ADBV01017609">
    <property type="protein sequence ID" value="EJW71822.1"/>
    <property type="molecule type" value="Genomic_DNA"/>
</dbReference>
<evidence type="ECO:0000313" key="1">
    <source>
        <dbReference type="EMBL" id="EJW71822.1"/>
    </source>
</evidence>
<evidence type="ECO:0000313" key="3">
    <source>
        <dbReference type="Proteomes" id="UP000004810"/>
    </source>
</evidence>
<gene>
    <name evidence="2" type="ORF">WBA_LOCUS12948</name>
    <name evidence="1" type="ORF">WUBG_17268</name>
</gene>
<reference evidence="3" key="2">
    <citation type="submission" date="2012-08" db="EMBL/GenBank/DDBJ databases">
        <title>The Genome Sequence of Wuchereria bancrofti.</title>
        <authorList>
            <person name="Nutman T.B."/>
            <person name="Fink D.L."/>
            <person name="Russ C."/>
            <person name="Young S."/>
            <person name="Zeng Q."/>
            <person name="Koehrsen M."/>
            <person name="Alvarado L."/>
            <person name="Berlin A."/>
            <person name="Chapman S.B."/>
            <person name="Chen Z."/>
            <person name="Freedman E."/>
            <person name="Gellesch M."/>
            <person name="Goldberg J."/>
            <person name="Griggs A."/>
            <person name="Gujja S."/>
            <person name="Heilman E.R."/>
            <person name="Heiman D."/>
            <person name="Hepburn T."/>
            <person name="Howarth C."/>
            <person name="Jen D."/>
            <person name="Larson L."/>
            <person name="Lewis B."/>
            <person name="Mehta T."/>
            <person name="Park D."/>
            <person name="Pearson M."/>
            <person name="Roberts A."/>
            <person name="Saif S."/>
            <person name="Shea T."/>
            <person name="Shenoy N."/>
            <person name="Sisk P."/>
            <person name="Stolte C."/>
            <person name="Sykes S."/>
            <person name="Walk T."/>
            <person name="White J."/>
            <person name="Yandava C."/>
            <person name="Haas B."/>
            <person name="Henn M.R."/>
            <person name="Nusbaum C."/>
            <person name="Birren B."/>
        </authorList>
    </citation>
    <scope>NUCLEOTIDE SEQUENCE [LARGE SCALE GENOMIC DNA]</scope>
    <source>
        <strain evidence="3">NA</strain>
    </source>
</reference>